<organism evidence="2 3">
    <name type="scientific">Shinella kummerowiae</name>
    <dbReference type="NCBI Taxonomy" id="417745"/>
    <lineage>
        <taxon>Bacteria</taxon>
        <taxon>Pseudomonadati</taxon>
        <taxon>Pseudomonadota</taxon>
        <taxon>Alphaproteobacteria</taxon>
        <taxon>Hyphomicrobiales</taxon>
        <taxon>Rhizobiaceae</taxon>
        <taxon>Shinella</taxon>
    </lineage>
</organism>
<feature type="signal peptide" evidence="1">
    <location>
        <begin position="1"/>
        <end position="24"/>
    </location>
</feature>
<accession>A0A6N8SIX3</accession>
<dbReference type="OrthoDB" id="8071960at2"/>
<name>A0A6N8SIX3_9HYPH</name>
<protein>
    <submittedName>
        <fullName evidence="2">DUF995 domain-containing protein</fullName>
    </submittedName>
</protein>
<gene>
    <name evidence="2" type="ORF">GR138_27765</name>
</gene>
<dbReference type="AlphaFoldDB" id="A0A6N8SIX3"/>
<evidence type="ECO:0000313" key="3">
    <source>
        <dbReference type="Proteomes" id="UP000435802"/>
    </source>
</evidence>
<keyword evidence="3" id="KW-1185">Reference proteome</keyword>
<evidence type="ECO:0000313" key="2">
    <source>
        <dbReference type="EMBL" id="MXN49004.1"/>
    </source>
</evidence>
<sequence>MFSIRFIFINAALSALLLAGSAAAVSKPKPVDETAKLAEAASPMKADALVKLYAGRTWKWKTGGGFLSAEASNSWFVPADWKRFAAWSRQGRRWSYGEGSWFATNDGKLCLHALWTDEDWRSSARTCFLHREKDGVIYQKRSVGGRWYVFSHNPAEVTDEARKLIAGDRVSQELARMKTTRR</sequence>
<dbReference type="Pfam" id="PF06191">
    <property type="entry name" value="DUF995"/>
    <property type="match status" value="1"/>
</dbReference>
<dbReference type="Proteomes" id="UP000435802">
    <property type="component" value="Unassembled WGS sequence"/>
</dbReference>
<keyword evidence="1" id="KW-0732">Signal</keyword>
<feature type="chain" id="PRO_5026977171" evidence="1">
    <location>
        <begin position="25"/>
        <end position="182"/>
    </location>
</feature>
<dbReference type="InterPro" id="IPR009337">
    <property type="entry name" value="DUF995"/>
</dbReference>
<proteinExistence type="predicted"/>
<dbReference type="EMBL" id="WUMK01000014">
    <property type="protein sequence ID" value="MXN49004.1"/>
    <property type="molecule type" value="Genomic_DNA"/>
</dbReference>
<comment type="caution">
    <text evidence="2">The sequence shown here is derived from an EMBL/GenBank/DDBJ whole genome shotgun (WGS) entry which is preliminary data.</text>
</comment>
<reference evidence="2 3" key="1">
    <citation type="submission" date="2019-12" db="EMBL/GenBank/DDBJ databases">
        <title>Shinella kummerowiae sp. nov., a symbiotic bacterium isolated from root nodules of the herbal legume Kummerowia stipulacea.</title>
        <authorList>
            <person name="Gao J."/>
        </authorList>
    </citation>
    <scope>NUCLEOTIDE SEQUENCE [LARGE SCALE GENOMIC DNA]</scope>
    <source>
        <strain evidence="2 3">CCBAU 25048</strain>
    </source>
</reference>
<evidence type="ECO:0000256" key="1">
    <source>
        <dbReference type="SAM" id="SignalP"/>
    </source>
</evidence>